<dbReference type="PROSITE" id="PS01075">
    <property type="entry name" value="ACETATE_KINASE_1"/>
    <property type="match status" value="1"/>
</dbReference>
<dbReference type="EC" id="2.7.2.7" evidence="9"/>
<keyword evidence="6 9" id="KW-0418">Kinase</keyword>
<accession>A0A0R1KJ98</accession>
<evidence type="ECO:0000256" key="9">
    <source>
        <dbReference type="HAMAP-Rule" id="MF_00542"/>
    </source>
</evidence>
<dbReference type="InterPro" id="IPR023865">
    <property type="entry name" value="Aliphatic_acid_kinase_CS"/>
</dbReference>
<name>A0A0R1KJ98_9LACO</name>
<keyword evidence="3 9" id="KW-0963">Cytoplasm</keyword>
<evidence type="ECO:0000256" key="8">
    <source>
        <dbReference type="ARBA" id="ARBA00048596"/>
    </source>
</evidence>
<evidence type="ECO:0000256" key="2">
    <source>
        <dbReference type="ARBA" id="ARBA00008748"/>
    </source>
</evidence>
<dbReference type="GO" id="GO:0047761">
    <property type="term" value="F:butyrate kinase activity"/>
    <property type="evidence" value="ECO:0007669"/>
    <property type="project" value="UniProtKB-UniRule"/>
</dbReference>
<dbReference type="GO" id="GO:0008776">
    <property type="term" value="F:acetate kinase activity"/>
    <property type="evidence" value="ECO:0007669"/>
    <property type="project" value="TreeGrafter"/>
</dbReference>
<dbReference type="eggNOG" id="COG3426">
    <property type="taxonomic scope" value="Bacteria"/>
</dbReference>
<comment type="similarity">
    <text evidence="2 9 10">Belongs to the acetokinase family.</text>
</comment>
<comment type="catalytic activity">
    <reaction evidence="8 9">
        <text>butanoate + ATP = butanoyl phosphate + ADP</text>
        <dbReference type="Rhea" id="RHEA:13585"/>
        <dbReference type="ChEBI" id="CHEBI:17968"/>
        <dbReference type="ChEBI" id="CHEBI:30616"/>
        <dbReference type="ChEBI" id="CHEBI:58079"/>
        <dbReference type="ChEBI" id="CHEBI:456216"/>
        <dbReference type="EC" id="2.7.2.7"/>
    </reaction>
</comment>
<keyword evidence="7 9" id="KW-0067">ATP-binding</keyword>
<evidence type="ECO:0000256" key="1">
    <source>
        <dbReference type="ARBA" id="ARBA00004496"/>
    </source>
</evidence>
<evidence type="ECO:0000313" key="12">
    <source>
        <dbReference type="Proteomes" id="UP000051248"/>
    </source>
</evidence>
<dbReference type="InterPro" id="IPR000890">
    <property type="entry name" value="Aliphatic_acid_kin_short-chain"/>
</dbReference>
<dbReference type="GO" id="GO:0005524">
    <property type="term" value="F:ATP binding"/>
    <property type="evidence" value="ECO:0007669"/>
    <property type="project" value="UniProtKB-KW"/>
</dbReference>
<evidence type="ECO:0000313" key="11">
    <source>
        <dbReference type="EMBL" id="KRK80641.1"/>
    </source>
</evidence>
<keyword evidence="4 9" id="KW-0808">Transferase</keyword>
<evidence type="ECO:0000256" key="4">
    <source>
        <dbReference type="ARBA" id="ARBA00022679"/>
    </source>
</evidence>
<sequence>MIRTLIINPGSTSTKIALFADNECVLNQNIEHENHEILKFHSLVEQEPFRIQKIEEYITAHNIDLNSIDAFVGRGGLMRPIPGGTYEVDTAMIEDLRSGKFGIHASNLGAIISDYFAKKLQKRAFIVDPVVVDEFEPVAYLSGFKGLERRSVFHALNQKAVAREALKNINKKYAESNVIVAHLGGGISIGAHKRGKVVDVNNGLDGEGPFAPNRTGQVSAMSVVDYVFDHQTDRETMRKLITQTGGLVSYLGTNDLREVEAKITSGDKYAKLVFDSLVYQISKEIGKQAAVLQGEVDMVILTGGLAYSVPLKKALTQKNKWIADVVVIPGEMEMQALNLGAQRVLTGTEDVKNYQKESEALAHAKRI</sequence>
<comment type="caution">
    <text evidence="11">The sequence shown here is derived from an EMBL/GenBank/DDBJ whole genome shotgun (WGS) entry which is preliminary data.</text>
</comment>
<gene>
    <name evidence="9" type="primary">buk</name>
    <name evidence="11" type="ORF">FD03_GL002068</name>
</gene>
<evidence type="ECO:0000256" key="10">
    <source>
        <dbReference type="RuleBase" id="RU003835"/>
    </source>
</evidence>
<dbReference type="CDD" id="cd24011">
    <property type="entry name" value="ASKHA_NBD_BK"/>
    <property type="match status" value="1"/>
</dbReference>
<dbReference type="EMBL" id="AZDZ01000003">
    <property type="protein sequence ID" value="KRK80641.1"/>
    <property type="molecule type" value="Genomic_DNA"/>
</dbReference>
<dbReference type="AlphaFoldDB" id="A0A0R1KJ98"/>
<organism evidence="11 12">
    <name type="scientific">Companilactobacillus nodensis DSM 19682 = JCM 14932 = NBRC 107160</name>
    <dbReference type="NCBI Taxonomy" id="1423775"/>
    <lineage>
        <taxon>Bacteria</taxon>
        <taxon>Bacillati</taxon>
        <taxon>Bacillota</taxon>
        <taxon>Bacilli</taxon>
        <taxon>Lactobacillales</taxon>
        <taxon>Lactobacillaceae</taxon>
        <taxon>Companilactobacillus</taxon>
    </lineage>
</organism>
<dbReference type="STRING" id="1423775.FD03_GL002068"/>
<proteinExistence type="inferred from homology"/>
<dbReference type="InterPro" id="IPR043129">
    <property type="entry name" value="ATPase_NBD"/>
</dbReference>
<evidence type="ECO:0000256" key="5">
    <source>
        <dbReference type="ARBA" id="ARBA00022741"/>
    </source>
</evidence>
<dbReference type="Gene3D" id="3.30.420.40">
    <property type="match status" value="2"/>
</dbReference>
<keyword evidence="5 9" id="KW-0547">Nucleotide-binding</keyword>
<evidence type="ECO:0000256" key="3">
    <source>
        <dbReference type="ARBA" id="ARBA00022490"/>
    </source>
</evidence>
<dbReference type="PRINTS" id="PR00471">
    <property type="entry name" value="ACETATEKNASE"/>
</dbReference>
<dbReference type="SUPFAM" id="SSF53067">
    <property type="entry name" value="Actin-like ATPase domain"/>
    <property type="match status" value="2"/>
</dbReference>
<protein>
    <recommendedName>
        <fullName evidence="9">Probable butyrate kinase</fullName>
        <shortName evidence="9">BK</shortName>
        <ecNumber evidence="9">2.7.2.7</ecNumber>
    </recommendedName>
    <alternativeName>
        <fullName evidence="9">Branched-chain carboxylic acid kinase</fullName>
    </alternativeName>
</protein>
<reference evidence="11 12" key="1">
    <citation type="journal article" date="2015" name="Genome Announc.">
        <title>Expanding the biotechnology potential of lactobacilli through comparative genomics of 213 strains and associated genera.</title>
        <authorList>
            <person name="Sun Z."/>
            <person name="Harris H.M."/>
            <person name="McCann A."/>
            <person name="Guo C."/>
            <person name="Argimon S."/>
            <person name="Zhang W."/>
            <person name="Yang X."/>
            <person name="Jeffery I.B."/>
            <person name="Cooney J.C."/>
            <person name="Kagawa T.F."/>
            <person name="Liu W."/>
            <person name="Song Y."/>
            <person name="Salvetti E."/>
            <person name="Wrobel A."/>
            <person name="Rasinkangas P."/>
            <person name="Parkhill J."/>
            <person name="Rea M.C."/>
            <person name="O'Sullivan O."/>
            <person name="Ritari J."/>
            <person name="Douillard F.P."/>
            <person name="Paul Ross R."/>
            <person name="Yang R."/>
            <person name="Briner A.E."/>
            <person name="Felis G.E."/>
            <person name="de Vos W.M."/>
            <person name="Barrangou R."/>
            <person name="Klaenhammer T.R."/>
            <person name="Caufield P.W."/>
            <person name="Cui Y."/>
            <person name="Zhang H."/>
            <person name="O'Toole P.W."/>
        </authorList>
    </citation>
    <scope>NUCLEOTIDE SEQUENCE [LARGE SCALE GENOMIC DNA]</scope>
    <source>
        <strain evidence="11 12">DSM 19682</strain>
    </source>
</reference>
<evidence type="ECO:0000256" key="7">
    <source>
        <dbReference type="ARBA" id="ARBA00022840"/>
    </source>
</evidence>
<dbReference type="HAMAP" id="MF_00542">
    <property type="entry name" value="Butyrate_kinase"/>
    <property type="match status" value="1"/>
</dbReference>
<dbReference type="NCBIfam" id="TIGR02707">
    <property type="entry name" value="butyr_kinase"/>
    <property type="match status" value="1"/>
</dbReference>
<dbReference type="NCBIfam" id="NF002834">
    <property type="entry name" value="PRK03011.1-5"/>
    <property type="match status" value="1"/>
</dbReference>
<dbReference type="GO" id="GO:0005737">
    <property type="term" value="C:cytoplasm"/>
    <property type="evidence" value="ECO:0007669"/>
    <property type="project" value="UniProtKB-SubCell"/>
</dbReference>
<keyword evidence="12" id="KW-1185">Reference proteome</keyword>
<dbReference type="InterPro" id="IPR011245">
    <property type="entry name" value="Butyrate_kin"/>
</dbReference>
<dbReference type="RefSeq" id="WP_056979680.1">
    <property type="nucleotide sequence ID" value="NZ_AZDZ01000003.1"/>
</dbReference>
<dbReference type="PANTHER" id="PTHR21060">
    <property type="entry name" value="ACETATE KINASE"/>
    <property type="match status" value="1"/>
</dbReference>
<dbReference type="Proteomes" id="UP000051248">
    <property type="component" value="Unassembled WGS sequence"/>
</dbReference>
<evidence type="ECO:0000256" key="6">
    <source>
        <dbReference type="ARBA" id="ARBA00022777"/>
    </source>
</evidence>
<dbReference type="Pfam" id="PF00871">
    <property type="entry name" value="Acetate_kinase"/>
    <property type="match status" value="1"/>
</dbReference>
<dbReference type="OrthoDB" id="9771859at2"/>
<comment type="subcellular location">
    <subcellularLocation>
        <location evidence="1 9">Cytoplasm</location>
    </subcellularLocation>
</comment>
<dbReference type="PIRSF" id="PIRSF036458">
    <property type="entry name" value="Butyrate_kin"/>
    <property type="match status" value="1"/>
</dbReference>
<dbReference type="PANTHER" id="PTHR21060:SF3">
    <property type="entry name" value="BUTYRATE KINASE 2-RELATED"/>
    <property type="match status" value="1"/>
</dbReference>
<dbReference type="GO" id="GO:0006083">
    <property type="term" value="P:acetate metabolic process"/>
    <property type="evidence" value="ECO:0007669"/>
    <property type="project" value="TreeGrafter"/>
</dbReference>
<dbReference type="PROSITE" id="PS01076">
    <property type="entry name" value="ACETATE_KINASE_2"/>
    <property type="match status" value="1"/>
</dbReference>
<dbReference type="PATRIC" id="fig|1423775.4.peg.2105"/>